<feature type="region of interest" description="Disordered" evidence="1">
    <location>
        <begin position="46"/>
        <end position="75"/>
    </location>
</feature>
<evidence type="ECO:0000313" key="3">
    <source>
        <dbReference type="Proteomes" id="UP000283458"/>
    </source>
</evidence>
<gene>
    <name evidence="2" type="ORF">D3877_18940</name>
</gene>
<proteinExistence type="predicted"/>
<comment type="caution">
    <text evidence="2">The sequence shown here is derived from an EMBL/GenBank/DDBJ whole genome shotgun (WGS) entry which is preliminary data.</text>
</comment>
<reference evidence="2 3" key="1">
    <citation type="submission" date="2018-09" db="EMBL/GenBank/DDBJ databases">
        <authorList>
            <person name="Zhu H."/>
        </authorList>
    </citation>
    <scope>NUCLEOTIDE SEQUENCE [LARGE SCALE GENOMIC DNA]</scope>
    <source>
        <strain evidence="2 3">K2W22B-5</strain>
    </source>
</reference>
<feature type="compositionally biased region" description="Polar residues" evidence="1">
    <location>
        <begin position="60"/>
        <end position="69"/>
    </location>
</feature>
<keyword evidence="3" id="KW-1185">Reference proteome</keyword>
<evidence type="ECO:0000256" key="1">
    <source>
        <dbReference type="SAM" id="MobiDB-lite"/>
    </source>
</evidence>
<name>A0A418VY87_9PROT</name>
<accession>A0A418VY87</accession>
<evidence type="ECO:0000313" key="2">
    <source>
        <dbReference type="EMBL" id="RJF82139.1"/>
    </source>
</evidence>
<protein>
    <submittedName>
        <fullName evidence="2">Uncharacterized protein</fullName>
    </submittedName>
</protein>
<dbReference type="Proteomes" id="UP000283458">
    <property type="component" value="Unassembled WGS sequence"/>
</dbReference>
<dbReference type="EMBL" id="QYUL01000002">
    <property type="protein sequence ID" value="RJF82139.1"/>
    <property type="molecule type" value="Genomic_DNA"/>
</dbReference>
<dbReference type="AlphaFoldDB" id="A0A418VY87"/>
<organism evidence="2 3">
    <name type="scientific">Azospirillum cavernae</name>
    <dbReference type="NCBI Taxonomy" id="2320860"/>
    <lineage>
        <taxon>Bacteria</taxon>
        <taxon>Pseudomonadati</taxon>
        <taxon>Pseudomonadota</taxon>
        <taxon>Alphaproteobacteria</taxon>
        <taxon>Rhodospirillales</taxon>
        <taxon>Azospirillaceae</taxon>
        <taxon>Azospirillum</taxon>
    </lineage>
</organism>
<sequence length="75" mass="8313">MKESTMTTELTVTITLNASDHADVAQFEATLRDWLLRQPTVTRMTLGEPGLPDDHAWRPSQKTTLSTGLCNPFAP</sequence>